<dbReference type="InterPro" id="IPR046346">
    <property type="entry name" value="Aminoacid_DH-like_N_sf"/>
</dbReference>
<name>A0ABT1MIL5_9BACT</name>
<evidence type="ECO:0000259" key="4">
    <source>
        <dbReference type="Pfam" id="PF08501"/>
    </source>
</evidence>
<dbReference type="Pfam" id="PF08501">
    <property type="entry name" value="Shikimate_dh_N"/>
    <property type="match status" value="1"/>
</dbReference>
<reference evidence="5 6" key="1">
    <citation type="submission" date="2022-07" db="EMBL/GenBank/DDBJ databases">
        <title>Fecal culturing of patients with breast cancer.</title>
        <authorList>
            <person name="Teng N.M.Y."/>
            <person name="Kiu R."/>
            <person name="Evans R."/>
            <person name="Baker D.J."/>
            <person name="Zenner C."/>
            <person name="Robinson S.D."/>
            <person name="Hall L.J."/>
        </authorList>
    </citation>
    <scope>NUCLEOTIDE SEQUENCE [LARGE SCALE GENOMIC DNA]</scope>
    <source>
        <strain evidence="5 6">LH1063</strain>
    </source>
</reference>
<comment type="caution">
    <text evidence="5">The sequence shown here is derived from an EMBL/GenBank/DDBJ whole genome shotgun (WGS) entry which is preliminary data.</text>
</comment>
<dbReference type="EMBL" id="JANDHW010000007">
    <property type="protein sequence ID" value="MCP9612224.1"/>
    <property type="molecule type" value="Genomic_DNA"/>
</dbReference>
<dbReference type="PANTHER" id="PTHR21089:SF1">
    <property type="entry name" value="BIFUNCTIONAL 3-DEHYDROQUINATE DEHYDRATASE_SHIKIMATE DEHYDROGENASE, CHLOROPLASTIC"/>
    <property type="match status" value="1"/>
</dbReference>
<keyword evidence="6" id="KW-1185">Reference proteome</keyword>
<evidence type="ECO:0000313" key="5">
    <source>
        <dbReference type="EMBL" id="MCP9612224.1"/>
    </source>
</evidence>
<dbReference type="CDD" id="cd01065">
    <property type="entry name" value="NAD_bind_Shikimate_DH"/>
    <property type="match status" value="1"/>
</dbReference>
<protein>
    <submittedName>
        <fullName evidence="5">Shikimate dehydrogenase</fullName>
    </submittedName>
</protein>
<evidence type="ECO:0000256" key="1">
    <source>
        <dbReference type="ARBA" id="ARBA00004871"/>
    </source>
</evidence>
<dbReference type="InterPro" id="IPR013708">
    <property type="entry name" value="Shikimate_DH-bd_N"/>
</dbReference>
<evidence type="ECO:0000256" key="3">
    <source>
        <dbReference type="ARBA" id="ARBA00023141"/>
    </source>
</evidence>
<keyword evidence="3" id="KW-0057">Aromatic amino acid biosynthesis</keyword>
<evidence type="ECO:0000256" key="2">
    <source>
        <dbReference type="ARBA" id="ARBA00023002"/>
    </source>
</evidence>
<dbReference type="PANTHER" id="PTHR21089">
    <property type="entry name" value="SHIKIMATE DEHYDROGENASE"/>
    <property type="match status" value="1"/>
</dbReference>
<comment type="pathway">
    <text evidence="1">Metabolic intermediate biosynthesis; chorismate biosynthesis; chorismate from D-erythrose 4-phosphate and phosphoenolpyruvate: step 4/7.</text>
</comment>
<gene>
    <name evidence="5" type="ORF">NMU02_08980</name>
</gene>
<proteinExistence type="predicted"/>
<dbReference type="Gene3D" id="3.40.50.10860">
    <property type="entry name" value="Leucine Dehydrogenase, chain A, domain 1"/>
    <property type="match status" value="1"/>
</dbReference>
<keyword evidence="3" id="KW-0028">Amino-acid biosynthesis</keyword>
<dbReference type="SUPFAM" id="SSF51735">
    <property type="entry name" value="NAD(P)-binding Rossmann-fold domains"/>
    <property type="match status" value="1"/>
</dbReference>
<dbReference type="RefSeq" id="WP_255027490.1">
    <property type="nucleotide sequence ID" value="NZ_JANDHW010000007.1"/>
</dbReference>
<feature type="domain" description="Shikimate dehydrogenase substrate binding N-terminal" evidence="4">
    <location>
        <begin position="7"/>
        <end position="88"/>
    </location>
</feature>
<dbReference type="InterPro" id="IPR022893">
    <property type="entry name" value="Shikimate_DH_fam"/>
</dbReference>
<keyword evidence="2" id="KW-0560">Oxidoreductase</keyword>
<sequence length="247" mass="28248">MKQIYGLIGYPLGHSFSKTFFNEKFQAEKNDAEYINFEISRLKSFKEIITRETRLQGMNVTIPYKQEIIKYLDELDETARMIGAVNVIKFIRKSGKLILKGYNSDVIGFTESIRPLLTPLHHNALILGTGGASKAVWYGLESLDVTPAYVSRDSGKGLYTYNELSPEIMNKYKVIVNTTPVGMYPKVNECPDIPYDYITPEHLFYDLIYNPDETLFMKKAKDKGATVKNGLEMLLLQAFAAWNIWNE</sequence>
<dbReference type="Proteomes" id="UP001205603">
    <property type="component" value="Unassembled WGS sequence"/>
</dbReference>
<accession>A0ABT1MIL5</accession>
<dbReference type="Gene3D" id="3.40.50.720">
    <property type="entry name" value="NAD(P)-binding Rossmann-like Domain"/>
    <property type="match status" value="1"/>
</dbReference>
<organism evidence="5 6">
    <name type="scientific">Coprobacter tertius</name>
    <dbReference type="NCBI Taxonomy" id="2944915"/>
    <lineage>
        <taxon>Bacteria</taxon>
        <taxon>Pseudomonadati</taxon>
        <taxon>Bacteroidota</taxon>
        <taxon>Bacteroidia</taxon>
        <taxon>Bacteroidales</taxon>
        <taxon>Barnesiellaceae</taxon>
        <taxon>Coprobacter</taxon>
    </lineage>
</organism>
<evidence type="ECO:0000313" key="6">
    <source>
        <dbReference type="Proteomes" id="UP001205603"/>
    </source>
</evidence>
<dbReference type="InterPro" id="IPR036291">
    <property type="entry name" value="NAD(P)-bd_dom_sf"/>
</dbReference>
<dbReference type="SUPFAM" id="SSF53223">
    <property type="entry name" value="Aminoacid dehydrogenase-like, N-terminal domain"/>
    <property type="match status" value="1"/>
</dbReference>